<proteinExistence type="predicted"/>
<dbReference type="EMBL" id="FN649743">
    <property type="protein sequence ID" value="CBN77679.1"/>
    <property type="molecule type" value="Genomic_DNA"/>
</dbReference>
<name>D8LR06_ECTSI</name>
<organism evidence="2 3">
    <name type="scientific">Ectocarpus siliculosus</name>
    <name type="common">Brown alga</name>
    <name type="synonym">Conferva siliculosa</name>
    <dbReference type="NCBI Taxonomy" id="2880"/>
    <lineage>
        <taxon>Eukaryota</taxon>
        <taxon>Sar</taxon>
        <taxon>Stramenopiles</taxon>
        <taxon>Ochrophyta</taxon>
        <taxon>PX clade</taxon>
        <taxon>Phaeophyceae</taxon>
        <taxon>Ectocarpales</taxon>
        <taxon>Ectocarpaceae</taxon>
        <taxon>Ectocarpus</taxon>
    </lineage>
</organism>
<protein>
    <submittedName>
        <fullName evidence="2">Uncharacterized protein</fullName>
    </submittedName>
</protein>
<gene>
    <name evidence="2" type="ORF">Esi_0061_0101</name>
</gene>
<feature type="region of interest" description="Disordered" evidence="1">
    <location>
        <begin position="61"/>
        <end position="93"/>
    </location>
</feature>
<dbReference type="InParanoid" id="D8LR06"/>
<evidence type="ECO:0000256" key="1">
    <source>
        <dbReference type="SAM" id="MobiDB-lite"/>
    </source>
</evidence>
<sequence>MKGGQRRTFRLDGSPDEGGSCTAVITDLRQRASRCRGGSVGICRCSRRAYQGGEQPQGFFLPVVGRSRSPLGNGEKTSTKTDNPVGTCSREYW</sequence>
<dbReference type="OrthoDB" id="10405196at2759"/>
<accession>D8LR06</accession>
<evidence type="ECO:0000313" key="2">
    <source>
        <dbReference type="EMBL" id="CBN77679.1"/>
    </source>
</evidence>
<dbReference type="Proteomes" id="UP000002630">
    <property type="component" value="Linkage Group LG18"/>
</dbReference>
<dbReference type="EMBL" id="FN648830">
    <property type="protein sequence ID" value="CBN77679.1"/>
    <property type="molecule type" value="Genomic_DNA"/>
</dbReference>
<evidence type="ECO:0000313" key="3">
    <source>
        <dbReference type="Proteomes" id="UP000002630"/>
    </source>
</evidence>
<reference evidence="2 3" key="1">
    <citation type="journal article" date="2010" name="Nature">
        <title>The Ectocarpus genome and the independent evolution of multicellularity in brown algae.</title>
        <authorList>
            <person name="Cock J.M."/>
            <person name="Sterck L."/>
            <person name="Rouze P."/>
            <person name="Scornet D."/>
            <person name="Allen A.E."/>
            <person name="Amoutzias G."/>
            <person name="Anthouard V."/>
            <person name="Artiguenave F."/>
            <person name="Aury J.M."/>
            <person name="Badger J.H."/>
            <person name="Beszteri B."/>
            <person name="Billiau K."/>
            <person name="Bonnet E."/>
            <person name="Bothwell J.H."/>
            <person name="Bowler C."/>
            <person name="Boyen C."/>
            <person name="Brownlee C."/>
            <person name="Carrano C.J."/>
            <person name="Charrier B."/>
            <person name="Cho G.Y."/>
            <person name="Coelho S.M."/>
            <person name="Collen J."/>
            <person name="Corre E."/>
            <person name="Da Silva C."/>
            <person name="Delage L."/>
            <person name="Delaroque N."/>
            <person name="Dittami S.M."/>
            <person name="Doulbeau S."/>
            <person name="Elias M."/>
            <person name="Farnham G."/>
            <person name="Gachon C.M."/>
            <person name="Gschloessl B."/>
            <person name="Heesch S."/>
            <person name="Jabbari K."/>
            <person name="Jubin C."/>
            <person name="Kawai H."/>
            <person name="Kimura K."/>
            <person name="Kloareg B."/>
            <person name="Kupper F.C."/>
            <person name="Lang D."/>
            <person name="Le Bail A."/>
            <person name="Leblanc C."/>
            <person name="Lerouge P."/>
            <person name="Lohr M."/>
            <person name="Lopez P.J."/>
            <person name="Martens C."/>
            <person name="Maumus F."/>
            <person name="Michel G."/>
            <person name="Miranda-Saavedra D."/>
            <person name="Morales J."/>
            <person name="Moreau H."/>
            <person name="Motomura T."/>
            <person name="Nagasato C."/>
            <person name="Napoli C.A."/>
            <person name="Nelson D.R."/>
            <person name="Nyvall-Collen P."/>
            <person name="Peters A.F."/>
            <person name="Pommier C."/>
            <person name="Potin P."/>
            <person name="Poulain J."/>
            <person name="Quesneville H."/>
            <person name="Read B."/>
            <person name="Rensing S.A."/>
            <person name="Ritter A."/>
            <person name="Rousvoal S."/>
            <person name="Samanta M."/>
            <person name="Samson G."/>
            <person name="Schroeder D.C."/>
            <person name="Segurens B."/>
            <person name="Strittmatter M."/>
            <person name="Tonon T."/>
            <person name="Tregear J.W."/>
            <person name="Valentin K."/>
            <person name="von Dassow P."/>
            <person name="Yamagishi T."/>
            <person name="Van de Peer Y."/>
            <person name="Wincker P."/>
        </authorList>
    </citation>
    <scope>NUCLEOTIDE SEQUENCE [LARGE SCALE GENOMIC DNA]</scope>
    <source>
        <strain evidence="3">Ec32 / CCAP1310/4</strain>
    </source>
</reference>
<dbReference type="AlphaFoldDB" id="D8LR06"/>
<keyword evidence="3" id="KW-1185">Reference proteome</keyword>